<keyword evidence="11" id="KW-0676">Redox-active center</keyword>
<evidence type="ECO:0000256" key="2">
    <source>
        <dbReference type="ARBA" id="ARBA00022448"/>
    </source>
</evidence>
<dbReference type="PROSITE" id="PS00194">
    <property type="entry name" value="THIOREDOXIN_1"/>
    <property type="match status" value="1"/>
</dbReference>
<feature type="region of interest" description="Disordered" evidence="12">
    <location>
        <begin position="281"/>
        <end position="364"/>
    </location>
</feature>
<organism evidence="15 16">
    <name type="scientific">Denticeps clupeoides</name>
    <name type="common">denticle herring</name>
    <dbReference type="NCBI Taxonomy" id="299321"/>
    <lineage>
        <taxon>Eukaryota</taxon>
        <taxon>Metazoa</taxon>
        <taxon>Chordata</taxon>
        <taxon>Craniata</taxon>
        <taxon>Vertebrata</taxon>
        <taxon>Euteleostomi</taxon>
        <taxon>Actinopterygii</taxon>
        <taxon>Neopterygii</taxon>
        <taxon>Teleostei</taxon>
        <taxon>Clupei</taxon>
        <taxon>Clupeiformes</taxon>
        <taxon>Denticipitoidei</taxon>
        <taxon>Denticipitidae</taxon>
        <taxon>Denticeps</taxon>
    </lineage>
</organism>
<dbReference type="PANTHER" id="PTHR46107:SF1">
    <property type="entry name" value="THIOREDOXIN-RELATED TRANSMEMBRANE PROTEIN 4"/>
    <property type="match status" value="1"/>
</dbReference>
<evidence type="ECO:0000259" key="14">
    <source>
        <dbReference type="Pfam" id="PF00085"/>
    </source>
</evidence>
<evidence type="ECO:0000256" key="8">
    <source>
        <dbReference type="ARBA" id="ARBA00022989"/>
    </source>
</evidence>
<dbReference type="Proteomes" id="UP000694580">
    <property type="component" value="Chromosome 1"/>
</dbReference>
<keyword evidence="5" id="KW-0732">Signal</keyword>
<keyword evidence="7" id="KW-0249">Electron transport</keyword>
<evidence type="ECO:0000313" key="15">
    <source>
        <dbReference type="Ensembl" id="ENSDCDP00010030618.1"/>
    </source>
</evidence>
<proteinExistence type="predicted"/>
<feature type="transmembrane region" description="Helical" evidence="13">
    <location>
        <begin position="246"/>
        <end position="271"/>
    </location>
</feature>
<evidence type="ECO:0000256" key="4">
    <source>
        <dbReference type="ARBA" id="ARBA00022692"/>
    </source>
</evidence>
<feature type="compositionally biased region" description="Acidic residues" evidence="12">
    <location>
        <begin position="292"/>
        <end position="301"/>
    </location>
</feature>
<dbReference type="InterPro" id="IPR036249">
    <property type="entry name" value="Thioredoxin-like_sf"/>
</dbReference>
<evidence type="ECO:0000256" key="9">
    <source>
        <dbReference type="ARBA" id="ARBA00023136"/>
    </source>
</evidence>
<feature type="compositionally biased region" description="Basic and acidic residues" evidence="12">
    <location>
        <begin position="302"/>
        <end position="319"/>
    </location>
</feature>
<dbReference type="PANTHER" id="PTHR46107">
    <property type="entry name" value="DUMPY: SHORTER THAN WILD-TYPE"/>
    <property type="match status" value="1"/>
</dbReference>
<keyword evidence="9 13" id="KW-0472">Membrane</keyword>
<evidence type="ECO:0000256" key="10">
    <source>
        <dbReference type="ARBA" id="ARBA00023157"/>
    </source>
</evidence>
<evidence type="ECO:0000256" key="13">
    <source>
        <dbReference type="SAM" id="Phobius"/>
    </source>
</evidence>
<keyword evidence="10" id="KW-1015">Disulfide bond</keyword>
<dbReference type="AlphaFoldDB" id="A0AAY4CC21"/>
<sequence>MRYPLGYYHSQMQITHMNMNGADMSTWKPPSVEYDAHMNARGRRDTVHLKKKKKKKKKGGKTISWLSAYMCTGNMAGRGKWKPLLLLLLLLSVSAEGAVQAVADANWTAVLRGEWMLKFYAPWCPACQNLQGDWDTFGKKSESLGISVGKVDVTQQPGLSGRFLVTTLPTIFHAKDGNFRRYLSSRAIEDFQAYILEKKWEAVEPIAGWKSPSSILMSGMAGLFRLSVWIRQIHTYLTDTLNIPVWGSYVIFAITTLFIGLILGLILVLIADCCCPSRPKHTSYKEVPVNEEGSDDEFDAPPDEKGTLDADNESERVSPEESTEEDTPVTEISARATEDMQRDAGIDGTVRKRRTQDLNSLEGT</sequence>
<feature type="compositionally biased region" description="Basic and acidic residues" evidence="12">
    <location>
        <begin position="336"/>
        <end position="345"/>
    </location>
</feature>
<name>A0AAY4CC21_9TELE</name>
<reference evidence="15 16" key="1">
    <citation type="submission" date="2020-06" db="EMBL/GenBank/DDBJ databases">
        <authorList>
            <consortium name="Wellcome Sanger Institute Data Sharing"/>
        </authorList>
    </citation>
    <scope>NUCLEOTIDE SEQUENCE [LARGE SCALE GENOMIC DNA]</scope>
</reference>
<dbReference type="Ensembl" id="ENSDCDT00010038000.1">
    <property type="protein sequence ID" value="ENSDCDP00010030618.1"/>
    <property type="gene ID" value="ENSDCDG00010019625.1"/>
</dbReference>
<evidence type="ECO:0000313" key="16">
    <source>
        <dbReference type="Proteomes" id="UP000694580"/>
    </source>
</evidence>
<protein>
    <recommendedName>
        <fullName evidence="14">Thioredoxin domain-containing protein</fullName>
    </recommendedName>
</protein>
<evidence type="ECO:0000256" key="12">
    <source>
        <dbReference type="SAM" id="MobiDB-lite"/>
    </source>
</evidence>
<keyword evidence="3" id="KW-0597">Phosphoprotein</keyword>
<dbReference type="InterPro" id="IPR052454">
    <property type="entry name" value="TMX_domain-containing"/>
</dbReference>
<feature type="domain" description="Thioredoxin" evidence="14">
    <location>
        <begin position="100"/>
        <end position="194"/>
    </location>
</feature>
<keyword evidence="8 13" id="KW-1133">Transmembrane helix</keyword>
<keyword evidence="2" id="KW-0813">Transport</keyword>
<gene>
    <name evidence="15" type="primary">TMX4</name>
</gene>
<evidence type="ECO:0000256" key="6">
    <source>
        <dbReference type="ARBA" id="ARBA00022824"/>
    </source>
</evidence>
<evidence type="ECO:0000256" key="3">
    <source>
        <dbReference type="ARBA" id="ARBA00022553"/>
    </source>
</evidence>
<evidence type="ECO:0000256" key="7">
    <source>
        <dbReference type="ARBA" id="ARBA00022982"/>
    </source>
</evidence>
<dbReference type="GO" id="GO:0005789">
    <property type="term" value="C:endoplasmic reticulum membrane"/>
    <property type="evidence" value="ECO:0007669"/>
    <property type="project" value="UniProtKB-SubCell"/>
</dbReference>
<dbReference type="InterPro" id="IPR017937">
    <property type="entry name" value="Thioredoxin_CS"/>
</dbReference>
<dbReference type="GeneTree" id="ENSGT00940000160301"/>
<reference evidence="15" key="3">
    <citation type="submission" date="2025-09" db="UniProtKB">
        <authorList>
            <consortium name="Ensembl"/>
        </authorList>
    </citation>
    <scope>IDENTIFICATION</scope>
</reference>
<evidence type="ECO:0000256" key="11">
    <source>
        <dbReference type="ARBA" id="ARBA00023284"/>
    </source>
</evidence>
<keyword evidence="16" id="KW-1185">Reference proteome</keyword>
<dbReference type="SUPFAM" id="SSF52833">
    <property type="entry name" value="Thioredoxin-like"/>
    <property type="match status" value="1"/>
</dbReference>
<evidence type="ECO:0000256" key="1">
    <source>
        <dbReference type="ARBA" id="ARBA00004115"/>
    </source>
</evidence>
<keyword evidence="4 13" id="KW-0812">Transmembrane</keyword>
<comment type="subcellular location">
    <subcellularLocation>
        <location evidence="1">Endoplasmic reticulum membrane</location>
        <topology evidence="1">Single-pass type I membrane protein</topology>
    </subcellularLocation>
</comment>
<dbReference type="Gene3D" id="3.40.30.10">
    <property type="entry name" value="Glutaredoxin"/>
    <property type="match status" value="1"/>
</dbReference>
<dbReference type="Pfam" id="PF00085">
    <property type="entry name" value="Thioredoxin"/>
    <property type="match status" value="1"/>
</dbReference>
<dbReference type="InterPro" id="IPR013766">
    <property type="entry name" value="Thioredoxin_domain"/>
</dbReference>
<reference evidence="15" key="2">
    <citation type="submission" date="2025-08" db="UniProtKB">
        <authorList>
            <consortium name="Ensembl"/>
        </authorList>
    </citation>
    <scope>IDENTIFICATION</scope>
</reference>
<dbReference type="GO" id="GO:0015036">
    <property type="term" value="F:disulfide oxidoreductase activity"/>
    <property type="evidence" value="ECO:0007669"/>
    <property type="project" value="TreeGrafter"/>
</dbReference>
<keyword evidence="6" id="KW-0256">Endoplasmic reticulum</keyword>
<evidence type="ECO:0000256" key="5">
    <source>
        <dbReference type="ARBA" id="ARBA00022729"/>
    </source>
</evidence>
<accession>A0AAY4CC21</accession>